<comment type="caution">
    <text evidence="5">The sequence shown here is derived from an EMBL/GenBank/DDBJ whole genome shotgun (WGS) entry which is preliminary data.</text>
</comment>
<dbReference type="PROSITE" id="PS00122">
    <property type="entry name" value="CARBOXYLESTERASE_B_1"/>
    <property type="match status" value="1"/>
</dbReference>
<reference evidence="5 6" key="1">
    <citation type="submission" date="2024-07" db="EMBL/GenBank/DDBJ databases">
        <title>Draft sequence of the Neodothiora populina.</title>
        <authorList>
            <person name="Drown D.D."/>
            <person name="Schuette U.S."/>
            <person name="Buechlein A.B."/>
            <person name="Rusch D.R."/>
            <person name="Winton L.W."/>
            <person name="Adams G.A."/>
        </authorList>
    </citation>
    <scope>NUCLEOTIDE SEQUENCE [LARGE SCALE GENOMIC DNA]</scope>
    <source>
        <strain evidence="5 6">CPC 39397</strain>
    </source>
</reference>
<dbReference type="EMBL" id="JBFMKM010000005">
    <property type="protein sequence ID" value="KAL1305899.1"/>
    <property type="molecule type" value="Genomic_DNA"/>
</dbReference>
<dbReference type="Proteomes" id="UP001562354">
    <property type="component" value="Unassembled WGS sequence"/>
</dbReference>
<dbReference type="Pfam" id="PF00135">
    <property type="entry name" value="COesterase"/>
    <property type="match status" value="1"/>
</dbReference>
<dbReference type="RefSeq" id="XP_069202172.1">
    <property type="nucleotide sequence ID" value="XM_069343619.1"/>
</dbReference>
<keyword evidence="6" id="KW-1185">Reference proteome</keyword>
<dbReference type="InterPro" id="IPR019826">
    <property type="entry name" value="Carboxylesterase_B_AS"/>
</dbReference>
<protein>
    <recommendedName>
        <fullName evidence="3">Carboxylic ester hydrolase</fullName>
        <ecNumber evidence="3">3.1.1.-</ecNumber>
    </recommendedName>
</protein>
<evidence type="ECO:0000259" key="4">
    <source>
        <dbReference type="Pfam" id="PF00135"/>
    </source>
</evidence>
<dbReference type="InterPro" id="IPR050654">
    <property type="entry name" value="AChE-related_enzymes"/>
</dbReference>
<dbReference type="GeneID" id="95977744"/>
<feature type="domain" description="Carboxylesterase type B" evidence="4">
    <location>
        <begin position="33"/>
        <end position="534"/>
    </location>
</feature>
<dbReference type="PANTHER" id="PTHR43918:SF4">
    <property type="entry name" value="CARBOXYLIC ESTER HYDROLASE"/>
    <property type="match status" value="1"/>
</dbReference>
<dbReference type="InterPro" id="IPR002018">
    <property type="entry name" value="CarbesteraseB"/>
</dbReference>
<evidence type="ECO:0000256" key="2">
    <source>
        <dbReference type="ARBA" id="ARBA00022801"/>
    </source>
</evidence>
<name>A0ABR3PIP8_9PEZI</name>
<feature type="signal peptide" evidence="3">
    <location>
        <begin position="1"/>
        <end position="17"/>
    </location>
</feature>
<proteinExistence type="inferred from homology"/>
<dbReference type="SUPFAM" id="SSF53474">
    <property type="entry name" value="alpha/beta-Hydrolases"/>
    <property type="match status" value="1"/>
</dbReference>
<keyword evidence="3" id="KW-0732">Signal</keyword>
<dbReference type="InterPro" id="IPR029058">
    <property type="entry name" value="AB_hydrolase_fold"/>
</dbReference>
<evidence type="ECO:0000313" key="6">
    <source>
        <dbReference type="Proteomes" id="UP001562354"/>
    </source>
</evidence>
<evidence type="ECO:0000313" key="5">
    <source>
        <dbReference type="EMBL" id="KAL1305899.1"/>
    </source>
</evidence>
<dbReference type="EC" id="3.1.1.-" evidence="3"/>
<dbReference type="Gene3D" id="3.40.50.1820">
    <property type="entry name" value="alpha/beta hydrolase"/>
    <property type="match status" value="1"/>
</dbReference>
<organism evidence="5 6">
    <name type="scientific">Neodothiora populina</name>
    <dbReference type="NCBI Taxonomy" id="2781224"/>
    <lineage>
        <taxon>Eukaryota</taxon>
        <taxon>Fungi</taxon>
        <taxon>Dikarya</taxon>
        <taxon>Ascomycota</taxon>
        <taxon>Pezizomycotina</taxon>
        <taxon>Dothideomycetes</taxon>
        <taxon>Dothideomycetidae</taxon>
        <taxon>Dothideales</taxon>
        <taxon>Dothioraceae</taxon>
        <taxon>Neodothiora</taxon>
    </lineage>
</organism>
<sequence length="565" mass="62243">MQISYAALFLLSSTAVAIPSWSRLRTRAPNGSPVVSLQNGSYYGLHNSNYNQDFFLGIPFAQPPLENLRFANPKPLERTWYGALPATEYAFECIGYGGDQIGYQQSEDCLYLNLVRPAGYENATLPVAVWIHGGGFFEGGTPDRRYNLTFIVENSVKIGKPIMAASIAYRLGPFGFLNGNEINSTGLANIGLKDQRLALHWIQENIASFGGDAFQVTIWGESAGAESVGFHLVAYNGRDDKLFRGAIMESGSSISSGGLRGSDFYQPRYDSLVKTTGCSNDSDSLDCLRKVPFTVLNNALNTTEFNSGWKPTIDGDIIAKHTSIQIADGEFVHVPIIIGANTDEGTAFAPKGVNTSAELRSTMELTTAGNYPELIDELMDIYTRDDPEYSIPSSESLGGNVTLLDPYGAYYRHAAAYYGDYVFIASRRRTCQTWAAADLRAYCYRFNVIPSGSDWPYQATHFTEVAFVFNNVDGLGYSVNPFANKSSTYTDLSEYMSNSWASFVHDLNPNVWQGRNESIPAWPSYDTTNPQNMVWDVNVTSHVESDTFRADGIKLIADSTAQFGQ</sequence>
<dbReference type="PANTHER" id="PTHR43918">
    <property type="entry name" value="ACETYLCHOLINESTERASE"/>
    <property type="match status" value="1"/>
</dbReference>
<evidence type="ECO:0000256" key="1">
    <source>
        <dbReference type="ARBA" id="ARBA00005964"/>
    </source>
</evidence>
<keyword evidence="2 3" id="KW-0378">Hydrolase</keyword>
<feature type="chain" id="PRO_5044972591" description="Carboxylic ester hydrolase" evidence="3">
    <location>
        <begin position="18"/>
        <end position="565"/>
    </location>
</feature>
<gene>
    <name evidence="5" type="ORF">AAFC00_004044</name>
</gene>
<evidence type="ECO:0000256" key="3">
    <source>
        <dbReference type="RuleBase" id="RU361235"/>
    </source>
</evidence>
<dbReference type="InterPro" id="IPR019819">
    <property type="entry name" value="Carboxylesterase_B_CS"/>
</dbReference>
<comment type="similarity">
    <text evidence="1 3">Belongs to the type-B carboxylesterase/lipase family.</text>
</comment>
<dbReference type="PROSITE" id="PS00941">
    <property type="entry name" value="CARBOXYLESTERASE_B_2"/>
    <property type="match status" value="1"/>
</dbReference>
<accession>A0ABR3PIP8</accession>